<dbReference type="AlphaFoldDB" id="A0A368DYE5"/>
<keyword evidence="2" id="KW-0378">Hydrolase</keyword>
<evidence type="ECO:0000313" key="2">
    <source>
        <dbReference type="EMBL" id="RCL76888.1"/>
    </source>
</evidence>
<dbReference type="InterPro" id="IPR034122">
    <property type="entry name" value="Retropepsin-like_bacterial"/>
</dbReference>
<feature type="transmembrane region" description="Helical" evidence="1">
    <location>
        <begin position="6"/>
        <end position="26"/>
    </location>
</feature>
<keyword evidence="1" id="KW-1133">Transmembrane helix</keyword>
<dbReference type="GO" id="GO:0004190">
    <property type="term" value="F:aspartic-type endopeptidase activity"/>
    <property type="evidence" value="ECO:0007669"/>
    <property type="project" value="InterPro"/>
</dbReference>
<name>A0A368DYE5_9PROT</name>
<sequence>MTDHEQARLTYLIILLIFVMCSFGFYYRKNLERITRHFLSWALIFIGLVTAYGFKDVLTAALFPQIGHQRGETFVYSKAGDGHFYLQLVVNGEKVKFLLDTGATNLVLNKKTAEKVGIDPNELSYNFKTYTANGISRSAKILIQEIKIGSLYDYDVAAMVAEGALFMPLLGMTFLSQFGEISINGDKLTLTK</sequence>
<keyword evidence="1" id="KW-0812">Transmembrane</keyword>
<feature type="transmembrane region" description="Helical" evidence="1">
    <location>
        <begin position="38"/>
        <end position="54"/>
    </location>
</feature>
<evidence type="ECO:0000256" key="1">
    <source>
        <dbReference type="SAM" id="Phobius"/>
    </source>
</evidence>
<keyword evidence="2" id="KW-0645">Protease</keyword>
<dbReference type="PROSITE" id="PS00141">
    <property type="entry name" value="ASP_PROTEASE"/>
    <property type="match status" value="1"/>
</dbReference>
<proteinExistence type="predicted"/>
<comment type="caution">
    <text evidence="2">The sequence shown here is derived from an EMBL/GenBank/DDBJ whole genome shotgun (WGS) entry which is preliminary data.</text>
</comment>
<evidence type="ECO:0000313" key="3">
    <source>
        <dbReference type="Proteomes" id="UP000252132"/>
    </source>
</evidence>
<keyword evidence="1" id="KW-0472">Membrane</keyword>
<dbReference type="SUPFAM" id="SSF50630">
    <property type="entry name" value="Acid proteases"/>
    <property type="match status" value="1"/>
</dbReference>
<dbReference type="Proteomes" id="UP000252132">
    <property type="component" value="Unassembled WGS sequence"/>
</dbReference>
<dbReference type="Pfam" id="PF13975">
    <property type="entry name" value="gag-asp_proteas"/>
    <property type="match status" value="1"/>
</dbReference>
<dbReference type="EMBL" id="QOQF01000015">
    <property type="protein sequence ID" value="RCL76888.1"/>
    <property type="molecule type" value="Genomic_DNA"/>
</dbReference>
<reference evidence="2 3" key="1">
    <citation type="journal article" date="2018" name="Microbiome">
        <title>Fine metagenomic profile of the Mediterranean stratified and mixed water columns revealed by assembly and recruitment.</title>
        <authorList>
            <person name="Haro-Moreno J.M."/>
            <person name="Lopez-Perez M."/>
            <person name="De La Torre J.R."/>
            <person name="Picazo A."/>
            <person name="Camacho A."/>
            <person name="Rodriguez-Valera F."/>
        </authorList>
    </citation>
    <scope>NUCLEOTIDE SEQUENCE [LARGE SCALE GENOMIC DNA]</scope>
    <source>
        <strain evidence="2">MED-G55</strain>
    </source>
</reference>
<dbReference type="EC" id="3.4.23.-" evidence="2"/>
<accession>A0A368DYE5</accession>
<dbReference type="InterPro" id="IPR021109">
    <property type="entry name" value="Peptidase_aspartic_dom_sf"/>
</dbReference>
<dbReference type="GO" id="GO:0006508">
    <property type="term" value="P:proteolysis"/>
    <property type="evidence" value="ECO:0007669"/>
    <property type="project" value="UniProtKB-KW"/>
</dbReference>
<dbReference type="Gene3D" id="2.40.70.10">
    <property type="entry name" value="Acid Proteases"/>
    <property type="match status" value="1"/>
</dbReference>
<dbReference type="InterPro" id="IPR001969">
    <property type="entry name" value="Aspartic_peptidase_AS"/>
</dbReference>
<dbReference type="NCBIfam" id="TIGR02281">
    <property type="entry name" value="clan_AA_DTGA"/>
    <property type="match status" value="1"/>
</dbReference>
<organism evidence="2 3">
    <name type="scientific">PS1 clade bacterium</name>
    <dbReference type="NCBI Taxonomy" id="2175152"/>
    <lineage>
        <taxon>Bacteria</taxon>
        <taxon>Pseudomonadati</taxon>
        <taxon>Pseudomonadota</taxon>
        <taxon>Alphaproteobacteria</taxon>
        <taxon>PS1 clade</taxon>
    </lineage>
</organism>
<gene>
    <name evidence="2" type="ORF">DBW69_04600</name>
</gene>
<dbReference type="InterPro" id="IPR011969">
    <property type="entry name" value="Clan_AA_Asp_peptidase_C"/>
</dbReference>
<dbReference type="CDD" id="cd05483">
    <property type="entry name" value="retropepsin_like_bacteria"/>
    <property type="match status" value="1"/>
</dbReference>
<protein>
    <submittedName>
        <fullName evidence="2">TIGR02281 family clan AA aspartic protease</fullName>
        <ecNumber evidence="2">3.4.23.-</ecNumber>
    </submittedName>
</protein>